<reference evidence="3" key="1">
    <citation type="journal article" date="2022" name="Int. J. Mol. Sci.">
        <title>Draft Genome of Tanacetum Coccineum: Genomic Comparison of Closely Related Tanacetum-Family Plants.</title>
        <authorList>
            <person name="Yamashiro T."/>
            <person name="Shiraishi A."/>
            <person name="Nakayama K."/>
            <person name="Satake H."/>
        </authorList>
    </citation>
    <scope>NUCLEOTIDE SEQUENCE</scope>
</reference>
<reference evidence="3" key="2">
    <citation type="submission" date="2022-01" db="EMBL/GenBank/DDBJ databases">
        <authorList>
            <person name="Yamashiro T."/>
            <person name="Shiraishi A."/>
            <person name="Satake H."/>
            <person name="Nakayama K."/>
        </authorList>
    </citation>
    <scope>NUCLEOTIDE SEQUENCE</scope>
</reference>
<keyword evidence="4" id="KW-1185">Reference proteome</keyword>
<evidence type="ECO:0000256" key="1">
    <source>
        <dbReference type="PROSITE-ProRule" id="PRU00047"/>
    </source>
</evidence>
<dbReference type="Pfam" id="PF00098">
    <property type="entry name" value="zf-CCHC"/>
    <property type="match status" value="1"/>
</dbReference>
<evidence type="ECO:0000259" key="2">
    <source>
        <dbReference type="PROSITE" id="PS50158"/>
    </source>
</evidence>
<dbReference type="PROSITE" id="PS50158">
    <property type="entry name" value="ZF_CCHC"/>
    <property type="match status" value="1"/>
</dbReference>
<keyword evidence="1" id="KW-0479">Metal-binding</keyword>
<keyword evidence="1" id="KW-0863">Zinc-finger</keyword>
<dbReference type="SMART" id="SM00343">
    <property type="entry name" value="ZnF_C2HC"/>
    <property type="match status" value="1"/>
</dbReference>
<name>A0ABQ5BAS7_9ASTR</name>
<evidence type="ECO:0000313" key="4">
    <source>
        <dbReference type="Proteomes" id="UP001151760"/>
    </source>
</evidence>
<keyword evidence="1" id="KW-0862">Zinc</keyword>
<accession>A0ABQ5BAS7</accession>
<protein>
    <submittedName>
        <fullName evidence="3">Integrase, catalytic region, zinc finger, CCHC-type containing protein</fullName>
    </submittedName>
</protein>
<feature type="domain" description="CCHC-type" evidence="2">
    <location>
        <begin position="286"/>
        <end position="302"/>
    </location>
</feature>
<evidence type="ECO:0000313" key="3">
    <source>
        <dbReference type="EMBL" id="GJT10606.1"/>
    </source>
</evidence>
<dbReference type="EMBL" id="BQNB010013000">
    <property type="protein sequence ID" value="GJT10606.1"/>
    <property type="molecule type" value="Genomic_DNA"/>
</dbReference>
<dbReference type="SUPFAM" id="SSF57756">
    <property type="entry name" value="Retrovirus zinc finger-like domains"/>
    <property type="match status" value="1"/>
</dbReference>
<sequence length="469" mass="53735">MSTLAKFMIVAAADNRPPMLDKPQYLSWKIHMELYIQGKDNGRIILNSVENGPFVWPIVALENDTVRPKTYEELSDKGKLQTDCDLKATNIVLQGLPPDVYALINHFKVAKDIWDRVKLLMQGTSLSKQERECKLYDEFDKFSYVKGEHCHQILTFAYVEEVLEQHEVHANETRLMRERFSDPLALVANFHQQPSHFNNYHSQYTTPHHTQPSVTQNAYPPPTIPQQPQAEFSQIDSVLVVPSFLPGDDPIACVNKAMAFLSVVFTPRSQGNASRGNTSGQVKVIKCYNCQGEGHMARQCTQPKRRRDVTWFKEKILLVQAHAEGKELDEEQFLDAYDSDCDDICSAKEVLMANLSSCDSNVCEHRNLATYFMEAMEEGRVMSILDPLIFEEGSKDQLMAIANLAMRCLSFNGVIQKSRVNTFRLKYGSIEISNRIKLRLRIENMFFVVMKNEPEIDNIYLTNKTEHRL</sequence>
<dbReference type="Proteomes" id="UP001151760">
    <property type="component" value="Unassembled WGS sequence"/>
</dbReference>
<gene>
    <name evidence="3" type="ORF">Tco_0857648</name>
</gene>
<dbReference type="InterPro" id="IPR001878">
    <property type="entry name" value="Znf_CCHC"/>
</dbReference>
<dbReference type="InterPro" id="IPR036875">
    <property type="entry name" value="Znf_CCHC_sf"/>
</dbReference>
<dbReference type="Gene3D" id="4.10.60.10">
    <property type="entry name" value="Zinc finger, CCHC-type"/>
    <property type="match status" value="1"/>
</dbReference>
<organism evidence="3 4">
    <name type="scientific">Tanacetum coccineum</name>
    <dbReference type="NCBI Taxonomy" id="301880"/>
    <lineage>
        <taxon>Eukaryota</taxon>
        <taxon>Viridiplantae</taxon>
        <taxon>Streptophyta</taxon>
        <taxon>Embryophyta</taxon>
        <taxon>Tracheophyta</taxon>
        <taxon>Spermatophyta</taxon>
        <taxon>Magnoliopsida</taxon>
        <taxon>eudicotyledons</taxon>
        <taxon>Gunneridae</taxon>
        <taxon>Pentapetalae</taxon>
        <taxon>asterids</taxon>
        <taxon>campanulids</taxon>
        <taxon>Asterales</taxon>
        <taxon>Asteraceae</taxon>
        <taxon>Asteroideae</taxon>
        <taxon>Anthemideae</taxon>
        <taxon>Anthemidinae</taxon>
        <taxon>Tanacetum</taxon>
    </lineage>
</organism>
<comment type="caution">
    <text evidence="3">The sequence shown here is derived from an EMBL/GenBank/DDBJ whole genome shotgun (WGS) entry which is preliminary data.</text>
</comment>
<proteinExistence type="predicted"/>